<name>A0A918DW81_9ACTN</name>
<evidence type="ECO:0000313" key="1">
    <source>
        <dbReference type="EMBL" id="GGO86313.1"/>
    </source>
</evidence>
<dbReference type="InterPro" id="IPR056238">
    <property type="entry name" value="YunG-like"/>
</dbReference>
<comment type="caution">
    <text evidence="1">The sequence shown here is derived from an EMBL/GenBank/DDBJ whole genome shotgun (WGS) entry which is preliminary data.</text>
</comment>
<keyword evidence="2" id="KW-1185">Reference proteome</keyword>
<dbReference type="Pfam" id="PF24585">
    <property type="entry name" value="YunG"/>
    <property type="match status" value="1"/>
</dbReference>
<accession>A0A918DW81</accession>
<proteinExistence type="predicted"/>
<dbReference type="AlphaFoldDB" id="A0A918DW81"/>
<reference evidence="1" key="2">
    <citation type="submission" date="2020-09" db="EMBL/GenBank/DDBJ databases">
        <authorList>
            <person name="Sun Q."/>
            <person name="Zhou Y."/>
        </authorList>
    </citation>
    <scope>NUCLEOTIDE SEQUENCE</scope>
    <source>
        <strain evidence="1">CGMCC 4.7201</strain>
    </source>
</reference>
<dbReference type="EMBL" id="BMMS01000008">
    <property type="protein sequence ID" value="GGO86313.1"/>
    <property type="molecule type" value="Genomic_DNA"/>
</dbReference>
<sequence>MSVAGGRLAVMVPWTLSDIERALRSSWTADICSPDDLPQWHPGNPARGQCDITALVVHDLLGGELILGEVHVNGVRRGHHWWNRLSTEVEIDLTREQFEPDEVVTNARLIERPRGPLGRREREYEELRRRIADLLGPLPRRMSGHLV</sequence>
<evidence type="ECO:0000313" key="2">
    <source>
        <dbReference type="Proteomes" id="UP000641932"/>
    </source>
</evidence>
<reference evidence="1" key="1">
    <citation type="journal article" date="2014" name="Int. J. Syst. Evol. Microbiol.">
        <title>Complete genome sequence of Corynebacterium casei LMG S-19264T (=DSM 44701T), isolated from a smear-ripened cheese.</title>
        <authorList>
            <consortium name="US DOE Joint Genome Institute (JGI-PGF)"/>
            <person name="Walter F."/>
            <person name="Albersmeier A."/>
            <person name="Kalinowski J."/>
            <person name="Ruckert C."/>
        </authorList>
    </citation>
    <scope>NUCLEOTIDE SEQUENCE</scope>
    <source>
        <strain evidence="1">CGMCC 4.7201</strain>
    </source>
</reference>
<protein>
    <submittedName>
        <fullName evidence="1">Uncharacterized protein</fullName>
    </submittedName>
</protein>
<dbReference type="Proteomes" id="UP000641932">
    <property type="component" value="Unassembled WGS sequence"/>
</dbReference>
<gene>
    <name evidence="1" type="ORF">GCM10012280_22130</name>
</gene>
<organism evidence="1 2">
    <name type="scientific">Wenjunlia tyrosinilytica</name>
    <dbReference type="NCBI Taxonomy" id="1544741"/>
    <lineage>
        <taxon>Bacteria</taxon>
        <taxon>Bacillati</taxon>
        <taxon>Actinomycetota</taxon>
        <taxon>Actinomycetes</taxon>
        <taxon>Kitasatosporales</taxon>
        <taxon>Streptomycetaceae</taxon>
        <taxon>Wenjunlia</taxon>
    </lineage>
</organism>